<keyword evidence="4" id="KW-0862">Zinc</keyword>
<feature type="binding site" evidence="4">
    <location>
        <position position="240"/>
    </location>
    <ligand>
        <name>Zn(2+)</name>
        <dbReference type="ChEBI" id="CHEBI:29105"/>
        <label>1</label>
    </ligand>
</feature>
<reference evidence="7" key="1">
    <citation type="journal article" date="2019" name="Beilstein J. Org. Chem.">
        <title>Nanangenines: drimane sesquiterpenoids as the dominant metabolite cohort of a novel Australian fungus, Aspergillus nanangensis.</title>
        <authorList>
            <person name="Lacey H.J."/>
            <person name="Gilchrist C.L.M."/>
            <person name="Crombie A."/>
            <person name="Kalaitzis J.A."/>
            <person name="Vuong D."/>
            <person name="Rutledge P.J."/>
            <person name="Turner P."/>
            <person name="Pitt J.I."/>
            <person name="Lacey E."/>
            <person name="Chooi Y.H."/>
            <person name="Piggott A.M."/>
        </authorList>
    </citation>
    <scope>NUCLEOTIDE SEQUENCE</scope>
    <source>
        <strain evidence="7">MST-FP2251</strain>
    </source>
</reference>
<dbReference type="GO" id="GO:0016798">
    <property type="term" value="F:hydrolase activity, acting on glycosyl bonds"/>
    <property type="evidence" value="ECO:0007669"/>
    <property type="project" value="UniProtKB-KW"/>
</dbReference>
<feature type="binding site" evidence="4">
    <location>
        <position position="321"/>
    </location>
    <ligand>
        <name>Zn(2+)</name>
        <dbReference type="ChEBI" id="CHEBI:29105"/>
        <label>2</label>
    </ligand>
</feature>
<feature type="binding site" evidence="4">
    <location>
        <position position="238"/>
    </location>
    <ligand>
        <name>Zn(2+)</name>
        <dbReference type="ChEBI" id="CHEBI:29105"/>
        <label>1</label>
    </ligand>
</feature>
<keyword evidence="5" id="KW-1015">Disulfide bond</keyword>
<dbReference type="CDD" id="cd00842">
    <property type="entry name" value="MPP_ASMase"/>
    <property type="match status" value="1"/>
</dbReference>
<evidence type="ECO:0000256" key="5">
    <source>
        <dbReference type="PIRSR" id="PIRSR000948-2"/>
    </source>
</evidence>
<dbReference type="AlphaFoldDB" id="A0AAD4GYE4"/>
<name>A0AAD4GYE4_ASPNN</name>
<feature type="disulfide bond" evidence="5">
    <location>
        <begin position="123"/>
        <end position="191"/>
    </location>
</feature>
<dbReference type="PANTHER" id="PTHR10340">
    <property type="entry name" value="SPHINGOMYELIN PHOSPHODIESTERASE"/>
    <property type="match status" value="1"/>
</dbReference>
<feature type="disulfide bond" evidence="5">
    <location>
        <begin position="253"/>
        <end position="258"/>
    </location>
</feature>
<organism evidence="7 8">
    <name type="scientific">Aspergillus nanangensis</name>
    <dbReference type="NCBI Taxonomy" id="2582783"/>
    <lineage>
        <taxon>Eukaryota</taxon>
        <taxon>Fungi</taxon>
        <taxon>Dikarya</taxon>
        <taxon>Ascomycota</taxon>
        <taxon>Pezizomycotina</taxon>
        <taxon>Eurotiomycetes</taxon>
        <taxon>Eurotiomycetidae</taxon>
        <taxon>Eurotiales</taxon>
        <taxon>Aspergillaceae</taxon>
        <taxon>Aspergillus</taxon>
        <taxon>Aspergillus subgen. Circumdati</taxon>
    </lineage>
</organism>
<feature type="domain" description="Calcineurin-like phosphoesterase" evidence="6">
    <location>
        <begin position="232"/>
        <end position="516"/>
    </location>
</feature>
<evidence type="ECO:0000259" key="6">
    <source>
        <dbReference type="Pfam" id="PF00149"/>
    </source>
</evidence>
<evidence type="ECO:0000256" key="4">
    <source>
        <dbReference type="PIRSR" id="PIRSR000948-1"/>
    </source>
</evidence>
<dbReference type="GO" id="GO:0006685">
    <property type="term" value="P:sphingomyelin catabolic process"/>
    <property type="evidence" value="ECO:0007669"/>
    <property type="project" value="UniProtKB-UniRule"/>
</dbReference>
<gene>
    <name evidence="7" type="ORF">FE257_008878</name>
</gene>
<dbReference type="Proteomes" id="UP001194746">
    <property type="component" value="Unassembled WGS sequence"/>
</dbReference>
<dbReference type="GO" id="GO:0004767">
    <property type="term" value="F:sphingomyelin phosphodiesterase activity"/>
    <property type="evidence" value="ECO:0007669"/>
    <property type="project" value="UniProtKB-UniRule"/>
</dbReference>
<feature type="disulfide bond" evidence="5">
    <location>
        <begin position="259"/>
        <end position="284"/>
    </location>
</feature>
<evidence type="ECO:0000256" key="1">
    <source>
        <dbReference type="ARBA" id="ARBA00022801"/>
    </source>
</evidence>
<dbReference type="GO" id="GO:0046872">
    <property type="term" value="F:metal ion binding"/>
    <property type="evidence" value="ECO:0007669"/>
    <property type="project" value="UniProtKB-KW"/>
</dbReference>
<dbReference type="InterPro" id="IPR011160">
    <property type="entry name" value="Sphingomy_PDE"/>
</dbReference>
<dbReference type="GO" id="GO:0016020">
    <property type="term" value="C:membrane"/>
    <property type="evidence" value="ECO:0007669"/>
    <property type="project" value="GOC"/>
</dbReference>
<dbReference type="Gene3D" id="3.60.21.10">
    <property type="match status" value="1"/>
</dbReference>
<comment type="cofactor">
    <cofactor evidence="4">
        <name>Zn(2+)</name>
        <dbReference type="ChEBI" id="CHEBI:29105"/>
    </cofactor>
    <text evidence="4">Binds 2 Zn(2+) ions per subunit.</text>
</comment>
<feature type="binding site" evidence="4">
    <location>
        <position position="476"/>
    </location>
    <ligand>
        <name>Zn(2+)</name>
        <dbReference type="ChEBI" id="CHEBI:29105"/>
        <label>2</label>
    </ligand>
</feature>
<sequence length="684" mass="75227">MQAALLGLGSISTSSAAASSLPGASSFIAPAGFPTSVFSSYYYSPEKPTQEPQPIIHDPVLNIDFPSELTDPFHIPQESHDDPVFPKPEAKLSDHQKQQLIRAVSANVTRVINTNNSSSCTKCKAALEAAKPAALFAPSMVPDAMVSLCKQFSFKDAASCEHTYAAEAFGAVWTQVLAYADLQGLDGDYICNSVSSDFCDEPYTSPLDTADLFPKPKPENPRVPKPSGKRVKVAHLSDFHLDPRYAVDSEANCTTGMCCRVNEYNSASEDQVLFPAPAYGYFLCDTPYDLGLAALQAVGPLTGTGKGKHQDSLAFTLYTGDLVSHDSNPLQIDRAYVEYTETSIFHMFKTYLTGPVFAALGNHDTSPYDIDAPHALPDGRGQQQSWNYDHVSGLWLHEGWIDHKTVQQARTHYGGYSVKTHHGLRIIAFNTDFWYKANYLNFINTTDPDVSGMLNWMISELQKAEDTGERVWLVGHVLSGWDGSNPLPNPTDLFYQIVERYSPHVIANAFYGHTHEDQFMIYYANNGTVQSADSALTTGWIMPSVTPLTNLNSAFRMYEVDTGDFNIYNAYTFFSNVSDFASLSETGPVYRFEYSTRDTYGAAAGWPEDAPLNATFWHRVTEAMESDGELVTLHNSLQGKSSVKSPACTTEECRAAKVCYMRSGSVALGRECIQGYGSVQSAFK</sequence>
<evidence type="ECO:0000256" key="3">
    <source>
        <dbReference type="PIRNR" id="PIRNR000948"/>
    </source>
</evidence>
<keyword evidence="3" id="KW-0326">Glycosidase</keyword>
<dbReference type="Pfam" id="PF00149">
    <property type="entry name" value="Metallophos"/>
    <property type="match status" value="1"/>
</dbReference>
<feature type="binding site" evidence="4">
    <location>
        <position position="513"/>
    </location>
    <ligand>
        <name>Zn(2+)</name>
        <dbReference type="ChEBI" id="CHEBI:29105"/>
        <label>2</label>
    </ligand>
</feature>
<feature type="binding site" evidence="4">
    <location>
        <position position="362"/>
    </location>
    <ligand>
        <name>Zn(2+)</name>
        <dbReference type="ChEBI" id="CHEBI:29105"/>
        <label>2</label>
    </ligand>
</feature>
<keyword evidence="4" id="KW-0479">Metal-binding</keyword>
<dbReference type="EMBL" id="VCAU01000005">
    <property type="protein sequence ID" value="KAF9893907.1"/>
    <property type="molecule type" value="Genomic_DNA"/>
</dbReference>
<evidence type="ECO:0000313" key="7">
    <source>
        <dbReference type="EMBL" id="KAF9893907.1"/>
    </source>
</evidence>
<comment type="similarity">
    <text evidence="3">Belongs to the acid sphingomyelinase family.</text>
</comment>
<reference evidence="7" key="2">
    <citation type="submission" date="2020-02" db="EMBL/GenBank/DDBJ databases">
        <authorList>
            <person name="Gilchrist C.L.M."/>
            <person name="Chooi Y.-H."/>
        </authorList>
    </citation>
    <scope>NUCLEOTIDE SEQUENCE</scope>
    <source>
        <strain evidence="7">MST-FP2251</strain>
    </source>
</reference>
<evidence type="ECO:0000256" key="2">
    <source>
        <dbReference type="ARBA" id="ARBA00023180"/>
    </source>
</evidence>
<feature type="binding site" evidence="4">
    <location>
        <position position="321"/>
    </location>
    <ligand>
        <name>Zn(2+)</name>
        <dbReference type="ChEBI" id="CHEBI:29105"/>
        <label>1</label>
    </ligand>
</feature>
<keyword evidence="8" id="KW-1185">Reference proteome</keyword>
<dbReference type="InterPro" id="IPR041805">
    <property type="entry name" value="ASMase/PPN1_MPP"/>
</dbReference>
<dbReference type="SUPFAM" id="SSF56300">
    <property type="entry name" value="Metallo-dependent phosphatases"/>
    <property type="match status" value="1"/>
</dbReference>
<feature type="binding site" evidence="4">
    <location>
        <position position="515"/>
    </location>
    <ligand>
        <name>Zn(2+)</name>
        <dbReference type="ChEBI" id="CHEBI:29105"/>
        <label>1</label>
    </ligand>
</feature>
<keyword evidence="2" id="KW-0325">Glycoprotein</keyword>
<dbReference type="PANTHER" id="PTHR10340:SF27">
    <property type="entry name" value="ACL091CP"/>
    <property type="match status" value="1"/>
</dbReference>
<protein>
    <recommendedName>
        <fullName evidence="3">Sphingomyelin phosphodiesterase</fullName>
    </recommendedName>
</protein>
<comment type="function">
    <text evidence="3">Converts sphingomyelin to ceramide.</text>
</comment>
<comment type="caution">
    <text evidence="7">The sequence shown here is derived from an EMBL/GenBank/DDBJ whole genome shotgun (WGS) entry which is preliminary data.</text>
</comment>
<dbReference type="InterPro" id="IPR004843">
    <property type="entry name" value="Calcineurin-like_PHP"/>
</dbReference>
<proteinExistence type="inferred from homology"/>
<feature type="disulfide bond" evidence="5">
    <location>
        <begin position="120"/>
        <end position="199"/>
    </location>
</feature>
<dbReference type="InterPro" id="IPR029052">
    <property type="entry name" value="Metallo-depent_PP-like"/>
</dbReference>
<accession>A0AAD4GYE4</accession>
<keyword evidence="1 3" id="KW-0378">Hydrolase</keyword>
<dbReference type="PIRSF" id="PIRSF000948">
    <property type="entry name" value="Sphingomy_PDE"/>
    <property type="match status" value="1"/>
</dbReference>
<evidence type="ECO:0000313" key="8">
    <source>
        <dbReference type="Proteomes" id="UP001194746"/>
    </source>
</evidence>
<feature type="disulfide bond" evidence="5">
    <location>
        <begin position="149"/>
        <end position="160"/>
    </location>
</feature>